<keyword evidence="2" id="KW-0378">Hydrolase</keyword>
<name>A0ABT5SDT1_9FLAO</name>
<gene>
    <name evidence="2" type="ORF">N5A56_014745</name>
</gene>
<dbReference type="PRINTS" id="PR00111">
    <property type="entry name" value="ABHYDROLASE"/>
</dbReference>
<dbReference type="EMBL" id="JAOSLC020000003">
    <property type="protein sequence ID" value="MDD7915601.1"/>
    <property type="molecule type" value="Genomic_DNA"/>
</dbReference>
<feature type="domain" description="AB hydrolase-1" evidence="1">
    <location>
        <begin position="22"/>
        <end position="246"/>
    </location>
</feature>
<dbReference type="Proteomes" id="UP001151478">
    <property type="component" value="Unassembled WGS sequence"/>
</dbReference>
<protein>
    <submittedName>
        <fullName evidence="2">Alpha/beta hydrolase</fullName>
    </submittedName>
</protein>
<dbReference type="RefSeq" id="WP_265726858.1">
    <property type="nucleotide sequence ID" value="NZ_JAOSLC020000003.1"/>
</dbReference>
<dbReference type="Gene3D" id="3.40.50.1820">
    <property type="entry name" value="alpha/beta hydrolase"/>
    <property type="match status" value="1"/>
</dbReference>
<organism evidence="2 3">
    <name type="scientific">Polaribacter ponticola</name>
    <dbReference type="NCBI Taxonomy" id="2978475"/>
    <lineage>
        <taxon>Bacteria</taxon>
        <taxon>Pseudomonadati</taxon>
        <taxon>Bacteroidota</taxon>
        <taxon>Flavobacteriia</taxon>
        <taxon>Flavobacteriales</taxon>
        <taxon>Flavobacteriaceae</taxon>
    </lineage>
</organism>
<dbReference type="SUPFAM" id="SSF53474">
    <property type="entry name" value="alpha/beta-Hydrolases"/>
    <property type="match status" value="1"/>
</dbReference>
<sequence length="261" mass="29560">MQKSITFKNTNISFSDEGKGTAVVLIHGFLENSTMWNKITPEILKKNRVITIDLLGHGKSDCLGYVHSMELFAETIAAILKHLRIRKSVLIGHSLGGYVALAYAEKHPQKVKGLCLMNSTSYDDEEERKTLRTRANKMIQNNFTNMVRMSFSNLFSVKSREIYKEEMNSSIQEALQTSLQGYIAAQEGMKLRPNRNHVLAENNFKKLIIAGEKDPVLNVNLINEEAKKTNSEVVVFSNGHMSHIENKDDVLDVLKNFIKKC</sequence>
<dbReference type="PANTHER" id="PTHR46438:SF2">
    <property type="entry name" value="ALPHA_BETA-HYDROLASES SUPERFAMILY PROTEIN"/>
    <property type="match status" value="1"/>
</dbReference>
<dbReference type="Pfam" id="PF00561">
    <property type="entry name" value="Abhydrolase_1"/>
    <property type="match status" value="1"/>
</dbReference>
<dbReference type="InterPro" id="IPR029058">
    <property type="entry name" value="AB_hydrolase_fold"/>
</dbReference>
<evidence type="ECO:0000259" key="1">
    <source>
        <dbReference type="Pfam" id="PF00561"/>
    </source>
</evidence>
<dbReference type="GO" id="GO:0016787">
    <property type="term" value="F:hydrolase activity"/>
    <property type="evidence" value="ECO:0007669"/>
    <property type="project" value="UniProtKB-KW"/>
</dbReference>
<comment type="caution">
    <text evidence="2">The sequence shown here is derived from an EMBL/GenBank/DDBJ whole genome shotgun (WGS) entry which is preliminary data.</text>
</comment>
<proteinExistence type="predicted"/>
<dbReference type="PANTHER" id="PTHR46438">
    <property type="entry name" value="ALPHA/BETA-HYDROLASES SUPERFAMILY PROTEIN"/>
    <property type="match status" value="1"/>
</dbReference>
<reference evidence="2" key="1">
    <citation type="submission" date="2023-02" db="EMBL/GenBank/DDBJ databases">
        <title>Polaribacter ponticola sp. nov., isolated from seawater.</title>
        <authorList>
            <person name="Baek J.H."/>
            <person name="Kim J.M."/>
            <person name="Choi D.G."/>
            <person name="Jeon C.O."/>
        </authorList>
    </citation>
    <scope>NUCLEOTIDE SEQUENCE</scope>
    <source>
        <strain evidence="2">MSW5</strain>
    </source>
</reference>
<accession>A0ABT5SDT1</accession>
<dbReference type="InterPro" id="IPR000073">
    <property type="entry name" value="AB_hydrolase_1"/>
</dbReference>
<evidence type="ECO:0000313" key="2">
    <source>
        <dbReference type="EMBL" id="MDD7915601.1"/>
    </source>
</evidence>
<evidence type="ECO:0000313" key="3">
    <source>
        <dbReference type="Proteomes" id="UP001151478"/>
    </source>
</evidence>
<keyword evidence="3" id="KW-1185">Reference proteome</keyword>